<sequence length="55" mass="6078">MDCGRSMGGPTEATPSCTHSPQPLPGADAKRHEDLEMCFEMNMKNGGREQERKAR</sequence>
<gene>
    <name evidence="2" type="ORF">ABG768_009317</name>
</gene>
<evidence type="ECO:0000256" key="1">
    <source>
        <dbReference type="SAM" id="MobiDB-lite"/>
    </source>
</evidence>
<feature type="non-terminal residue" evidence="2">
    <location>
        <position position="55"/>
    </location>
</feature>
<organism evidence="2 3">
    <name type="scientific">Culter alburnus</name>
    <name type="common">Topmouth culter</name>
    <dbReference type="NCBI Taxonomy" id="194366"/>
    <lineage>
        <taxon>Eukaryota</taxon>
        <taxon>Metazoa</taxon>
        <taxon>Chordata</taxon>
        <taxon>Craniata</taxon>
        <taxon>Vertebrata</taxon>
        <taxon>Euteleostomi</taxon>
        <taxon>Actinopterygii</taxon>
        <taxon>Neopterygii</taxon>
        <taxon>Teleostei</taxon>
        <taxon>Ostariophysi</taxon>
        <taxon>Cypriniformes</taxon>
        <taxon>Xenocyprididae</taxon>
        <taxon>Xenocypridinae</taxon>
        <taxon>Culter</taxon>
    </lineage>
</organism>
<proteinExistence type="predicted"/>
<dbReference type="AlphaFoldDB" id="A0AAW1ZMG2"/>
<protein>
    <submittedName>
        <fullName evidence="2">Uncharacterized protein</fullName>
    </submittedName>
</protein>
<evidence type="ECO:0000313" key="2">
    <source>
        <dbReference type="EMBL" id="KAK9961534.1"/>
    </source>
</evidence>
<name>A0AAW1ZMG2_CULAL</name>
<keyword evidence="3" id="KW-1185">Reference proteome</keyword>
<dbReference type="Proteomes" id="UP001479290">
    <property type="component" value="Unassembled WGS sequence"/>
</dbReference>
<dbReference type="EMBL" id="JAWDJR010000016">
    <property type="protein sequence ID" value="KAK9961534.1"/>
    <property type="molecule type" value="Genomic_DNA"/>
</dbReference>
<comment type="caution">
    <text evidence="2">The sequence shown here is derived from an EMBL/GenBank/DDBJ whole genome shotgun (WGS) entry which is preliminary data.</text>
</comment>
<reference evidence="2 3" key="1">
    <citation type="submission" date="2024-05" db="EMBL/GenBank/DDBJ databases">
        <title>A high-quality chromosomal-level genome assembly of Topmouth culter (Culter alburnus).</title>
        <authorList>
            <person name="Zhao H."/>
        </authorList>
    </citation>
    <scope>NUCLEOTIDE SEQUENCE [LARGE SCALE GENOMIC DNA]</scope>
    <source>
        <strain evidence="2">CATC2023</strain>
        <tissue evidence="2">Muscle</tissue>
    </source>
</reference>
<feature type="region of interest" description="Disordered" evidence="1">
    <location>
        <begin position="1"/>
        <end position="33"/>
    </location>
</feature>
<evidence type="ECO:0000313" key="3">
    <source>
        <dbReference type="Proteomes" id="UP001479290"/>
    </source>
</evidence>
<accession>A0AAW1ZMG2</accession>